<dbReference type="InterPro" id="IPR023050">
    <property type="entry name" value="PyrR"/>
</dbReference>
<comment type="function">
    <text evidence="5">Also displays a weak uracil phosphoribosyltransferase activity which is not physiologically significant.</text>
</comment>
<gene>
    <name evidence="5 7" type="primary">pyrR</name>
    <name evidence="7" type="ORF">DEAC_c29200</name>
</gene>
<keyword evidence="5" id="KW-0808">Transferase</keyword>
<dbReference type="InterPro" id="IPR000836">
    <property type="entry name" value="PRTase_dom"/>
</dbReference>
<evidence type="ECO:0000256" key="3">
    <source>
        <dbReference type="ARBA" id="ARBA00023015"/>
    </source>
</evidence>
<dbReference type="GO" id="GO:0003723">
    <property type="term" value="F:RNA binding"/>
    <property type="evidence" value="ECO:0007669"/>
    <property type="project" value="UniProtKB-UniRule"/>
</dbReference>
<dbReference type="CDD" id="cd06223">
    <property type="entry name" value="PRTases_typeI"/>
    <property type="match status" value="1"/>
</dbReference>
<dbReference type="GO" id="GO:0006353">
    <property type="term" value="P:DNA-templated transcription termination"/>
    <property type="evidence" value="ECO:0007669"/>
    <property type="project" value="UniProtKB-UniRule"/>
</dbReference>
<dbReference type="EMBL" id="LDZY01000010">
    <property type="protein sequence ID" value="KLU64953.1"/>
    <property type="molecule type" value="Genomic_DNA"/>
</dbReference>
<dbReference type="InterPro" id="IPR029057">
    <property type="entry name" value="PRTase-like"/>
</dbReference>
<comment type="similarity">
    <text evidence="1 5">Belongs to the purine/pyrimidine phosphoribosyltransferase family. PyrR subfamily.</text>
</comment>
<evidence type="ECO:0000313" key="8">
    <source>
        <dbReference type="Proteomes" id="UP000036356"/>
    </source>
</evidence>
<proteinExistence type="inferred from homology"/>
<keyword evidence="2 5" id="KW-0806">Transcription termination</keyword>
<organism evidence="7 8">
    <name type="scientific">Desulfosporosinus acididurans</name>
    <dbReference type="NCBI Taxonomy" id="476652"/>
    <lineage>
        <taxon>Bacteria</taxon>
        <taxon>Bacillati</taxon>
        <taxon>Bacillota</taxon>
        <taxon>Clostridia</taxon>
        <taxon>Eubacteriales</taxon>
        <taxon>Desulfitobacteriaceae</taxon>
        <taxon>Desulfosporosinus</taxon>
    </lineage>
</organism>
<keyword evidence="3 5" id="KW-0805">Transcription regulation</keyword>
<reference evidence="7 8" key="1">
    <citation type="submission" date="2015-06" db="EMBL/GenBank/DDBJ databases">
        <title>Draft genome of the moderately acidophilic sulfate reducer Candidatus Desulfosporosinus acididurans strain M1.</title>
        <authorList>
            <person name="Poehlein A."/>
            <person name="Petzsch P."/>
            <person name="Johnson B.D."/>
            <person name="Schloemann M."/>
            <person name="Daniel R."/>
            <person name="Muehling M."/>
        </authorList>
    </citation>
    <scope>NUCLEOTIDE SEQUENCE [LARGE SCALE GENOMIC DNA]</scope>
    <source>
        <strain evidence="7 8">M1</strain>
    </source>
</reference>
<accession>A0A0J1FPS6</accession>
<evidence type="ECO:0000256" key="2">
    <source>
        <dbReference type="ARBA" id="ARBA00022472"/>
    </source>
</evidence>
<dbReference type="NCBIfam" id="NF003548">
    <property type="entry name" value="PRK05205.1-4"/>
    <property type="match status" value="1"/>
</dbReference>
<dbReference type="GO" id="GO:0004845">
    <property type="term" value="F:uracil phosphoribosyltransferase activity"/>
    <property type="evidence" value="ECO:0007669"/>
    <property type="project" value="UniProtKB-UniRule"/>
</dbReference>
<dbReference type="SUPFAM" id="SSF53271">
    <property type="entry name" value="PRTase-like"/>
    <property type="match status" value="1"/>
</dbReference>
<keyword evidence="5" id="KW-0328">Glycosyltransferase</keyword>
<evidence type="ECO:0000256" key="5">
    <source>
        <dbReference type="HAMAP-Rule" id="MF_01219"/>
    </source>
</evidence>
<dbReference type="STRING" id="476652.DEAC_c29200"/>
<evidence type="ECO:0000313" key="7">
    <source>
        <dbReference type="EMBL" id="KLU64953.1"/>
    </source>
</evidence>
<dbReference type="FunFam" id="3.40.50.2020:FF:000020">
    <property type="entry name" value="Bifunctional protein PyrR"/>
    <property type="match status" value="1"/>
</dbReference>
<comment type="catalytic activity">
    <reaction evidence="5">
        <text>UMP + diphosphate = 5-phospho-alpha-D-ribose 1-diphosphate + uracil</text>
        <dbReference type="Rhea" id="RHEA:13017"/>
        <dbReference type="ChEBI" id="CHEBI:17568"/>
        <dbReference type="ChEBI" id="CHEBI:33019"/>
        <dbReference type="ChEBI" id="CHEBI:57865"/>
        <dbReference type="ChEBI" id="CHEBI:58017"/>
        <dbReference type="EC" id="2.4.2.9"/>
    </reaction>
</comment>
<keyword evidence="8" id="KW-1185">Reference proteome</keyword>
<dbReference type="PANTHER" id="PTHR11608">
    <property type="entry name" value="BIFUNCTIONAL PROTEIN PYRR"/>
    <property type="match status" value="1"/>
</dbReference>
<dbReference type="HAMAP" id="MF_01219">
    <property type="entry name" value="PyrR"/>
    <property type="match status" value="1"/>
</dbReference>
<dbReference type="EC" id="2.4.2.9" evidence="5"/>
<evidence type="ECO:0000256" key="4">
    <source>
        <dbReference type="ARBA" id="ARBA00023163"/>
    </source>
</evidence>
<feature type="domain" description="Phosphoribosyltransferase" evidence="6">
    <location>
        <begin position="11"/>
        <end position="170"/>
    </location>
</feature>
<keyword evidence="4 5" id="KW-0804">Transcription</keyword>
<dbReference type="AlphaFoldDB" id="A0A0J1FPS6"/>
<dbReference type="InterPro" id="IPR050137">
    <property type="entry name" value="PyrR_bifunctional"/>
</dbReference>
<dbReference type="PATRIC" id="fig|476652.3.peg.3076"/>
<dbReference type="NCBIfam" id="NF003547">
    <property type="entry name" value="PRK05205.1-3"/>
    <property type="match status" value="1"/>
</dbReference>
<comment type="caution">
    <text evidence="7">The sequence shown here is derived from an EMBL/GenBank/DDBJ whole genome shotgun (WGS) entry which is preliminary data.</text>
</comment>
<name>A0A0J1FPS6_9FIRM</name>
<dbReference type="PANTHER" id="PTHR11608:SF0">
    <property type="entry name" value="BIFUNCTIONAL PROTEIN PYRR"/>
    <property type="match status" value="1"/>
</dbReference>
<dbReference type="Proteomes" id="UP000036356">
    <property type="component" value="Unassembled WGS sequence"/>
</dbReference>
<keyword evidence="5" id="KW-0694">RNA-binding</keyword>
<dbReference type="Pfam" id="PF00156">
    <property type="entry name" value="Pribosyltran"/>
    <property type="match status" value="1"/>
</dbReference>
<evidence type="ECO:0000259" key="6">
    <source>
        <dbReference type="Pfam" id="PF00156"/>
    </source>
</evidence>
<evidence type="ECO:0000256" key="1">
    <source>
        <dbReference type="ARBA" id="ARBA00005565"/>
    </source>
</evidence>
<feature type="short sequence motif" description="PRPP-binding" evidence="5">
    <location>
        <begin position="104"/>
        <end position="116"/>
    </location>
</feature>
<dbReference type="Gene3D" id="3.40.50.2020">
    <property type="match status" value="1"/>
</dbReference>
<sequence length="184" mass="20607">MDTLEGTVKSKILDADGIRRAVIRIAHEIVEKNKGTDKLILVGIRRRGVPLAERIQKYILEFEGVQLPLGILDITLYRDDLSTIDVQPVVHETDVPVSIEGKTVILIDDVLYTGRTARAALDATMDLGRPERIQLAVLVDRGHRELPIRADYVGKNLPTSRREIVAVCLQEVDEAEEVLLLERV</sequence>
<protein>
    <recommendedName>
        <fullName evidence="5">Bifunctional protein PyrR</fullName>
    </recommendedName>
    <domain>
        <recommendedName>
            <fullName evidence="5">Pyrimidine operon regulatory protein</fullName>
        </recommendedName>
    </domain>
    <domain>
        <recommendedName>
            <fullName evidence="5">Uracil phosphoribosyltransferase</fullName>
            <shortName evidence="5">UPRTase</shortName>
            <ecNumber evidence="5">2.4.2.9</ecNumber>
        </recommendedName>
    </domain>
</protein>
<comment type="function">
    <text evidence="5">Regulates transcriptional attenuation of the pyrimidine nucleotide (pyr) operon by binding in a uridine-dependent manner to specific sites on pyr mRNA. This disrupts an antiterminator hairpin in the RNA and favors formation of a downstream transcription terminator, leading to a reduced expression of downstream genes.</text>
</comment>
<comment type="subunit">
    <text evidence="5">Homodimer and homohexamer; in equilibrium.</text>
</comment>
<dbReference type="NCBIfam" id="NF003549">
    <property type="entry name" value="PRK05205.1-5"/>
    <property type="match status" value="1"/>
</dbReference>